<feature type="domain" description="AAA+ ATPase" evidence="8">
    <location>
        <begin position="25"/>
        <end position="168"/>
    </location>
</feature>
<sequence>MNFNAIIGQQDVIEGLKTLINSNKIGHAYIFSGPEGIGKTTVAKILASILMCSDNVGDESCGNCQSCRLFENGTNPDFGILECKGSSIGVDEIRNLQHDICVRPLYSKRKVYLIREADRMTVQAQNCLLKTLEEPPEYAVIILVASNYNALLETIHSRSIRIDFKKNTFDEVKEFITARAGGDFEQADFIASYADGVIGRALELMESEGFREIREKAIDAVIRLSGPDLGDMFDISLMFDENKDDIDSILDIMLLFYRDLLIAGKSGNEKLLINSDKKDIILKNTNKFSTGKLLKNIDIIEEMRKNIKQNANYQLAIQVMLMKLQEENA</sequence>
<dbReference type="GO" id="GO:0006261">
    <property type="term" value="P:DNA-templated DNA replication"/>
    <property type="evidence" value="ECO:0007669"/>
    <property type="project" value="TreeGrafter"/>
</dbReference>
<dbReference type="EMBL" id="RLII01000007">
    <property type="protein sequence ID" value="RXE59293.1"/>
    <property type="molecule type" value="Genomic_DNA"/>
</dbReference>
<name>A0A4Q0I4Q4_9FIRM</name>
<dbReference type="InterPro" id="IPR003593">
    <property type="entry name" value="AAA+_ATPase"/>
</dbReference>
<evidence type="ECO:0000259" key="8">
    <source>
        <dbReference type="SMART" id="SM00382"/>
    </source>
</evidence>
<dbReference type="OrthoDB" id="9810148at2"/>
<dbReference type="InterPro" id="IPR015199">
    <property type="entry name" value="DNA_pol_III_delta_C"/>
</dbReference>
<evidence type="ECO:0000256" key="4">
    <source>
        <dbReference type="ARBA" id="ARBA00022695"/>
    </source>
</evidence>
<dbReference type="PANTHER" id="PTHR11669">
    <property type="entry name" value="REPLICATION FACTOR C / DNA POLYMERASE III GAMMA-TAU SUBUNIT"/>
    <property type="match status" value="1"/>
</dbReference>
<evidence type="ECO:0000256" key="1">
    <source>
        <dbReference type="ARBA" id="ARBA00012417"/>
    </source>
</evidence>
<dbReference type="Proteomes" id="UP000289166">
    <property type="component" value="Unassembled WGS sequence"/>
</dbReference>
<dbReference type="SMART" id="SM00382">
    <property type="entry name" value="AAA"/>
    <property type="match status" value="1"/>
</dbReference>
<dbReference type="GO" id="GO:0008408">
    <property type="term" value="F:3'-5' exonuclease activity"/>
    <property type="evidence" value="ECO:0007669"/>
    <property type="project" value="InterPro"/>
</dbReference>
<gene>
    <name evidence="9" type="primary">holB</name>
    <name evidence="9" type="ORF">EFD62_07955</name>
</gene>
<dbReference type="GO" id="GO:0003887">
    <property type="term" value="F:DNA-directed DNA polymerase activity"/>
    <property type="evidence" value="ECO:0007669"/>
    <property type="project" value="UniProtKB-KW"/>
</dbReference>
<evidence type="ECO:0000313" key="10">
    <source>
        <dbReference type="Proteomes" id="UP000289166"/>
    </source>
</evidence>
<accession>A0A4Q0I4Q4</accession>
<dbReference type="AlphaFoldDB" id="A0A4Q0I4Q4"/>
<evidence type="ECO:0000256" key="3">
    <source>
        <dbReference type="ARBA" id="ARBA00022679"/>
    </source>
</evidence>
<dbReference type="PANTHER" id="PTHR11669:SF8">
    <property type="entry name" value="DNA POLYMERASE III SUBUNIT DELTA"/>
    <property type="match status" value="1"/>
</dbReference>
<evidence type="ECO:0000256" key="7">
    <source>
        <dbReference type="ARBA" id="ARBA00049244"/>
    </source>
</evidence>
<protein>
    <recommendedName>
        <fullName evidence="2">DNA polymerase III subunit delta'</fullName>
        <ecNumber evidence="1">2.7.7.7</ecNumber>
    </recommendedName>
</protein>
<keyword evidence="5" id="KW-0235">DNA replication</keyword>
<dbReference type="InterPro" id="IPR050238">
    <property type="entry name" value="DNA_Rep/Repair_Clamp_Loader"/>
</dbReference>
<organism evidence="9 10">
    <name type="scientific">Acetivibrio mesophilus</name>
    <dbReference type="NCBI Taxonomy" id="2487273"/>
    <lineage>
        <taxon>Bacteria</taxon>
        <taxon>Bacillati</taxon>
        <taxon>Bacillota</taxon>
        <taxon>Clostridia</taxon>
        <taxon>Eubacteriales</taxon>
        <taxon>Oscillospiraceae</taxon>
        <taxon>Acetivibrio</taxon>
    </lineage>
</organism>
<reference evidence="10" key="1">
    <citation type="submission" date="2018-11" db="EMBL/GenBank/DDBJ databases">
        <title>Genome sequencing of a novel mesophilic and cellulolytic organism within the genus Hungateiclostridium.</title>
        <authorList>
            <person name="Rettenmaier R."/>
            <person name="Liebl W."/>
            <person name="Zverlov V."/>
        </authorList>
    </citation>
    <scope>NUCLEOTIDE SEQUENCE [LARGE SCALE GENOMIC DNA]</scope>
    <source>
        <strain evidence="10">N2K1</strain>
    </source>
</reference>
<keyword evidence="6" id="KW-0239">DNA-directed DNA polymerase</keyword>
<dbReference type="RefSeq" id="WP_069195100.1">
    <property type="nucleotide sequence ID" value="NZ_RLII01000007.1"/>
</dbReference>
<proteinExistence type="predicted"/>
<keyword evidence="10" id="KW-1185">Reference proteome</keyword>
<comment type="caution">
    <text evidence="9">The sequence shown here is derived from an EMBL/GenBank/DDBJ whole genome shotgun (WGS) entry which is preliminary data.</text>
</comment>
<evidence type="ECO:0000256" key="5">
    <source>
        <dbReference type="ARBA" id="ARBA00022705"/>
    </source>
</evidence>
<dbReference type="Pfam" id="PF09115">
    <property type="entry name" value="DNApol3-delta_C"/>
    <property type="match status" value="1"/>
</dbReference>
<evidence type="ECO:0000256" key="2">
    <source>
        <dbReference type="ARBA" id="ARBA00014363"/>
    </source>
</evidence>
<dbReference type="GO" id="GO:0009360">
    <property type="term" value="C:DNA polymerase III complex"/>
    <property type="evidence" value="ECO:0007669"/>
    <property type="project" value="InterPro"/>
</dbReference>
<dbReference type="InterPro" id="IPR004622">
    <property type="entry name" value="DNA_pol_HolB"/>
</dbReference>
<dbReference type="NCBIfam" id="TIGR00678">
    <property type="entry name" value="holB"/>
    <property type="match status" value="1"/>
</dbReference>
<dbReference type="Gene3D" id="3.40.50.300">
    <property type="entry name" value="P-loop containing nucleotide triphosphate hydrolases"/>
    <property type="match status" value="1"/>
</dbReference>
<dbReference type="Pfam" id="PF13177">
    <property type="entry name" value="DNA_pol3_delta2"/>
    <property type="match status" value="1"/>
</dbReference>
<evidence type="ECO:0000313" key="9">
    <source>
        <dbReference type="EMBL" id="RXE59293.1"/>
    </source>
</evidence>
<keyword evidence="3 9" id="KW-0808">Transferase</keyword>
<dbReference type="GO" id="GO:0003677">
    <property type="term" value="F:DNA binding"/>
    <property type="evidence" value="ECO:0007669"/>
    <property type="project" value="InterPro"/>
</dbReference>
<dbReference type="InterPro" id="IPR027417">
    <property type="entry name" value="P-loop_NTPase"/>
</dbReference>
<dbReference type="SUPFAM" id="SSF52540">
    <property type="entry name" value="P-loop containing nucleoside triphosphate hydrolases"/>
    <property type="match status" value="1"/>
</dbReference>
<keyword evidence="4 9" id="KW-0548">Nucleotidyltransferase</keyword>
<comment type="catalytic activity">
    <reaction evidence="7">
        <text>DNA(n) + a 2'-deoxyribonucleoside 5'-triphosphate = DNA(n+1) + diphosphate</text>
        <dbReference type="Rhea" id="RHEA:22508"/>
        <dbReference type="Rhea" id="RHEA-COMP:17339"/>
        <dbReference type="Rhea" id="RHEA-COMP:17340"/>
        <dbReference type="ChEBI" id="CHEBI:33019"/>
        <dbReference type="ChEBI" id="CHEBI:61560"/>
        <dbReference type="ChEBI" id="CHEBI:173112"/>
        <dbReference type="EC" id="2.7.7.7"/>
    </reaction>
</comment>
<evidence type="ECO:0000256" key="6">
    <source>
        <dbReference type="ARBA" id="ARBA00022932"/>
    </source>
</evidence>
<dbReference type="EC" id="2.7.7.7" evidence="1"/>